<dbReference type="PANTHER" id="PTHR24287:SF5">
    <property type="entry name" value="P450, PUTATIVE (EUROFUNG)-RELATED"/>
    <property type="match status" value="1"/>
</dbReference>
<proteinExistence type="inferred from homology"/>
<accession>A0A0B2X550</accession>
<evidence type="ECO:0000256" key="2">
    <source>
        <dbReference type="ARBA" id="ARBA00004167"/>
    </source>
</evidence>
<keyword evidence="14" id="KW-1185">Reference proteome</keyword>
<dbReference type="GO" id="GO:0016705">
    <property type="term" value="F:oxidoreductase activity, acting on paired donors, with incorporation or reduction of molecular oxygen"/>
    <property type="evidence" value="ECO:0007669"/>
    <property type="project" value="InterPro"/>
</dbReference>
<dbReference type="InterPro" id="IPR036396">
    <property type="entry name" value="Cyt_P450_sf"/>
</dbReference>
<evidence type="ECO:0000256" key="3">
    <source>
        <dbReference type="ARBA" id="ARBA00010617"/>
    </source>
</evidence>
<keyword evidence="5 11" id="KW-0479">Metal-binding</keyword>
<feature type="transmembrane region" description="Helical" evidence="12">
    <location>
        <begin position="55"/>
        <end position="75"/>
    </location>
</feature>
<dbReference type="HOGENOM" id="CLU_001570_27_0_1"/>
<dbReference type="Pfam" id="PF00067">
    <property type="entry name" value="p450"/>
    <property type="match status" value="1"/>
</dbReference>
<keyword evidence="7" id="KW-0560">Oxidoreductase</keyword>
<comment type="cofactor">
    <cofactor evidence="1 11">
        <name>heme</name>
        <dbReference type="ChEBI" id="CHEBI:30413"/>
    </cofactor>
</comment>
<dbReference type="InterPro" id="IPR002401">
    <property type="entry name" value="Cyt_P450_E_grp-I"/>
</dbReference>
<comment type="subcellular location">
    <subcellularLocation>
        <location evidence="2">Membrane</location>
        <topology evidence="2">Single-pass membrane protein</topology>
    </subcellularLocation>
</comment>
<evidence type="ECO:0000256" key="11">
    <source>
        <dbReference type="PIRSR" id="PIRSR602401-1"/>
    </source>
</evidence>
<keyword evidence="11" id="KW-0349">Heme</keyword>
<dbReference type="GeneID" id="63735813"/>
<name>A0A0B2X550_METAS</name>
<dbReference type="PANTHER" id="PTHR24287">
    <property type="entry name" value="P450, PUTATIVE (EUROFUNG)-RELATED"/>
    <property type="match status" value="1"/>
</dbReference>
<dbReference type="Gene3D" id="1.10.630.10">
    <property type="entry name" value="Cytochrome P450"/>
    <property type="match status" value="1"/>
</dbReference>
<dbReference type="PRINTS" id="PR00385">
    <property type="entry name" value="P450"/>
</dbReference>
<evidence type="ECO:0000256" key="1">
    <source>
        <dbReference type="ARBA" id="ARBA00001971"/>
    </source>
</evidence>
<dbReference type="GO" id="GO:0005506">
    <property type="term" value="F:iron ion binding"/>
    <property type="evidence" value="ECO:0007669"/>
    <property type="project" value="InterPro"/>
</dbReference>
<evidence type="ECO:0000256" key="4">
    <source>
        <dbReference type="ARBA" id="ARBA00022692"/>
    </source>
</evidence>
<dbReference type="STRING" id="1081103.A0A0B2X550"/>
<dbReference type="GO" id="GO:0020037">
    <property type="term" value="F:heme binding"/>
    <property type="evidence" value="ECO:0007669"/>
    <property type="project" value="InterPro"/>
</dbReference>
<dbReference type="PRINTS" id="PR00463">
    <property type="entry name" value="EP450I"/>
</dbReference>
<keyword evidence="10 12" id="KW-0472">Membrane</keyword>
<sequence length="516" mass="58822">MTSFVVDFLGSYGSTPQLSWATVAVVTIFGTYIFDIGSKLYRDHRLRKIGSPAKLVPFIAPLGLDVAIYSLYRFFTNTYFELVSKWLDASPGRTVEMRMFAQGLIFTDEPENIKAIMSTQWSSFGKGEVTRRIWANMIGQRQIFAIDGEHWHKAKALLRPHIGHARPDDLIKTERHVQRLFERFSRGEVLEVYDWIDRFQLDVTTDIFFGESADSIVSEPPFRAAMDVLLPINTARMLFGTKAFYAPDTLLAPQALKVLKAYTDSLTDRAYARDLSQKRPSEYNLLDDLDIKEALMSVMLGGKDPSSILITWAIFLLGKHPDVMTKTQAQVHKVCGTRPPTASELKEMTYLRHVINETFRLHHPLGMNMRMALDDVSLPTGGGKSGKESLAVVKGSSIIYSLMGMQRRKDIFGDDAEGFRPERWEETDIQRWHFVPYNHGPRMCMGRNFGQQQMEYVLARICQEFMEIRVPDGQREQQVKIELNCKMAHPCMCEFAKLAVHDGHFGAQWSDHVGMG</sequence>
<dbReference type="InterPro" id="IPR047146">
    <property type="entry name" value="Cyt_P450_E_CYP52_fungi"/>
</dbReference>
<dbReference type="GO" id="GO:0016020">
    <property type="term" value="C:membrane"/>
    <property type="evidence" value="ECO:0007669"/>
    <property type="project" value="UniProtKB-SubCell"/>
</dbReference>
<dbReference type="OrthoDB" id="5138005at2759"/>
<evidence type="ECO:0000313" key="14">
    <source>
        <dbReference type="Proteomes" id="UP000030816"/>
    </source>
</evidence>
<feature type="binding site" description="axial binding residue" evidence="11">
    <location>
        <position position="444"/>
    </location>
    <ligand>
        <name>heme</name>
        <dbReference type="ChEBI" id="CHEBI:30413"/>
    </ligand>
    <ligandPart>
        <name>Fe</name>
        <dbReference type="ChEBI" id="CHEBI:18248"/>
    </ligandPart>
</feature>
<evidence type="ECO:0000256" key="7">
    <source>
        <dbReference type="ARBA" id="ARBA00023002"/>
    </source>
</evidence>
<dbReference type="EMBL" id="AZHE01000002">
    <property type="protein sequence ID" value="KHO00580.1"/>
    <property type="molecule type" value="Genomic_DNA"/>
</dbReference>
<evidence type="ECO:0000256" key="10">
    <source>
        <dbReference type="ARBA" id="ARBA00023136"/>
    </source>
</evidence>
<keyword evidence="6 12" id="KW-1133">Transmembrane helix</keyword>
<dbReference type="Proteomes" id="UP000030816">
    <property type="component" value="Unassembled WGS sequence"/>
</dbReference>
<dbReference type="InterPro" id="IPR001128">
    <property type="entry name" value="Cyt_P450"/>
</dbReference>
<evidence type="ECO:0000256" key="6">
    <source>
        <dbReference type="ARBA" id="ARBA00022989"/>
    </source>
</evidence>
<evidence type="ECO:0000313" key="13">
    <source>
        <dbReference type="EMBL" id="KHO00580.1"/>
    </source>
</evidence>
<keyword evidence="9" id="KW-0503">Monooxygenase</keyword>
<evidence type="ECO:0000256" key="8">
    <source>
        <dbReference type="ARBA" id="ARBA00023004"/>
    </source>
</evidence>
<dbReference type="SUPFAM" id="SSF48264">
    <property type="entry name" value="Cytochrome P450"/>
    <property type="match status" value="1"/>
</dbReference>
<keyword evidence="4 12" id="KW-0812">Transmembrane</keyword>
<dbReference type="RefSeq" id="XP_040681645.1">
    <property type="nucleotide sequence ID" value="XM_040820157.1"/>
</dbReference>
<dbReference type="AlphaFoldDB" id="A0A0B2X550"/>
<comment type="caution">
    <text evidence="13">The sequence shown here is derived from an EMBL/GenBank/DDBJ whole genome shotgun (WGS) entry which is preliminary data.</text>
</comment>
<keyword evidence="8 11" id="KW-0408">Iron</keyword>
<organism evidence="13 14">
    <name type="scientific">Metarhizium album (strain ARSEF 1941)</name>
    <dbReference type="NCBI Taxonomy" id="1081103"/>
    <lineage>
        <taxon>Eukaryota</taxon>
        <taxon>Fungi</taxon>
        <taxon>Dikarya</taxon>
        <taxon>Ascomycota</taxon>
        <taxon>Pezizomycotina</taxon>
        <taxon>Sordariomycetes</taxon>
        <taxon>Hypocreomycetidae</taxon>
        <taxon>Hypocreales</taxon>
        <taxon>Clavicipitaceae</taxon>
        <taxon>Metarhizium</taxon>
    </lineage>
</organism>
<evidence type="ECO:0000256" key="5">
    <source>
        <dbReference type="ARBA" id="ARBA00022723"/>
    </source>
</evidence>
<gene>
    <name evidence="13" type="ORF">MAM_01358</name>
</gene>
<evidence type="ECO:0000256" key="12">
    <source>
        <dbReference type="SAM" id="Phobius"/>
    </source>
</evidence>
<reference evidence="13 14" key="1">
    <citation type="journal article" date="2014" name="Proc. Natl. Acad. Sci. U.S.A.">
        <title>Trajectory and genomic determinants of fungal-pathogen speciation and host adaptation.</title>
        <authorList>
            <person name="Hu X."/>
            <person name="Xiao G."/>
            <person name="Zheng P."/>
            <person name="Shang Y."/>
            <person name="Su Y."/>
            <person name="Zhang X."/>
            <person name="Liu X."/>
            <person name="Zhan S."/>
            <person name="St Leger R.J."/>
            <person name="Wang C."/>
        </authorList>
    </citation>
    <scope>NUCLEOTIDE SEQUENCE [LARGE SCALE GENOMIC DNA]</scope>
    <source>
        <strain evidence="13 14">ARSEF 1941</strain>
    </source>
</reference>
<evidence type="ECO:0000256" key="9">
    <source>
        <dbReference type="ARBA" id="ARBA00023033"/>
    </source>
</evidence>
<dbReference type="GO" id="GO:0004497">
    <property type="term" value="F:monooxygenase activity"/>
    <property type="evidence" value="ECO:0007669"/>
    <property type="project" value="UniProtKB-KW"/>
</dbReference>
<protein>
    <submittedName>
        <fullName evidence="13">Cytochrome P450</fullName>
    </submittedName>
</protein>
<feature type="transmembrane region" description="Helical" evidence="12">
    <location>
        <begin position="17"/>
        <end position="34"/>
    </location>
</feature>
<comment type="similarity">
    <text evidence="3">Belongs to the cytochrome P450 family.</text>
</comment>